<dbReference type="AlphaFoldDB" id="A0AAQ5ZXM7"/>
<dbReference type="PANTHER" id="PTHR10972:SF213">
    <property type="entry name" value="OXYSTEROL-BINDING PROTEIN-RELATED PROTEIN 5"/>
    <property type="match status" value="1"/>
</dbReference>
<dbReference type="PROSITE" id="PS50003">
    <property type="entry name" value="PH_DOMAIN"/>
    <property type="match status" value="1"/>
</dbReference>
<feature type="region of interest" description="Disordered" evidence="13">
    <location>
        <begin position="184"/>
        <end position="229"/>
    </location>
</feature>
<evidence type="ECO:0000256" key="13">
    <source>
        <dbReference type="SAM" id="MobiDB-lite"/>
    </source>
</evidence>
<keyword evidence="3 12" id="KW-0813">Transport</keyword>
<evidence type="ECO:0000256" key="6">
    <source>
        <dbReference type="ARBA" id="ARBA00022824"/>
    </source>
</evidence>
<dbReference type="FunFam" id="2.40.160.120:FF:000020">
    <property type="entry name" value="Oxysterol-binding protein"/>
    <property type="match status" value="1"/>
</dbReference>
<dbReference type="GeneTree" id="ENSGT00940000159535"/>
<dbReference type="InterPro" id="IPR000648">
    <property type="entry name" value="Oxysterol-bd"/>
</dbReference>
<dbReference type="InterPro" id="IPR011993">
    <property type="entry name" value="PH-like_dom_sf"/>
</dbReference>
<evidence type="ECO:0000256" key="2">
    <source>
        <dbReference type="ARBA" id="ARBA00008842"/>
    </source>
</evidence>
<evidence type="ECO:0000313" key="15">
    <source>
        <dbReference type="Ensembl" id="ENSAOCP00000069296.1"/>
    </source>
</evidence>
<dbReference type="CDD" id="cd13286">
    <property type="entry name" value="PH_OPR5_ORP8"/>
    <property type="match status" value="1"/>
</dbReference>
<evidence type="ECO:0000256" key="8">
    <source>
        <dbReference type="ARBA" id="ARBA00023055"/>
    </source>
</evidence>
<dbReference type="SMART" id="SM00233">
    <property type="entry name" value="PH"/>
    <property type="match status" value="1"/>
</dbReference>
<accession>A0AAQ5ZXM7</accession>
<keyword evidence="10" id="KW-0472">Membrane</keyword>
<evidence type="ECO:0000256" key="3">
    <source>
        <dbReference type="ARBA" id="ARBA00022448"/>
    </source>
</evidence>
<dbReference type="Gene3D" id="2.40.160.120">
    <property type="match status" value="1"/>
</dbReference>
<sequence>SDEKKRATKELFSALKDPSVVIMSNWLKIRGSLKSWTKLWCALKPGVLLIYKTPKTDHWVGTILLSACKLIERPSKKDGFCFKLYHPLDKSIWAVKGPKGENVGSITQPLPSNYLIFRAASESDGRCWMDALELALSCSSLYKLTAKAGKEGDISMSSDSNLSVHFSVFVRLNDTVLLGNHHMEHDGFSDKSEREAHDDWDTTANENGGRLTEESDMDQSDELSPGPQATAYVEQSTEEMAEAGEASQVETVSEENKGLIWSLLKQLRPGMDLSKVVLPTFILEPRSFLDKLSDYYYHADLLSQAALEESAYGRIKQVLRWYLSGFYKKPKGLKKPYNPILGETFRCCWLHPQTNSCTFYIAEQVSHHPPISAFYVCNRKDGFSISGSILAKSKFYGNSLSAILDGKARLLFLSRDEEYVITMPYAHCKGILYGTMTLELGGKVTIECEKTKCFTELEFKLKPFLGGPCSVNQISGKIFVGEELLATVDGHWDSEVFIHEKRSGQQETLWNPSPEIRSGRLKRQVVQIDQQGEFESERLWQHVTSAIMDRDQLRATQEKFVLEEAQRREARERGDKPWIPRLFHHDSVSSEWTYRHMDARPWDPEHCLVQFEKDGVIQTHEKSLRQHNGLSYSHSWASQQKVNLELQHSLIYQVKDIALIEASITSIQKTQQDIQR</sequence>
<evidence type="ECO:0000313" key="16">
    <source>
        <dbReference type="Proteomes" id="UP001501940"/>
    </source>
</evidence>
<dbReference type="PANTHER" id="PTHR10972">
    <property type="entry name" value="OXYSTEROL-BINDING PROTEIN-RELATED"/>
    <property type="match status" value="1"/>
</dbReference>
<dbReference type="Ensembl" id="ENSAOCT00000054480.1">
    <property type="protein sequence ID" value="ENSAOCP00000069296.1"/>
    <property type="gene ID" value="ENSAOCG00000008475.2"/>
</dbReference>
<keyword evidence="4" id="KW-0597">Phosphoprotein</keyword>
<reference evidence="15" key="3">
    <citation type="submission" date="2025-09" db="UniProtKB">
        <authorList>
            <consortium name="Ensembl"/>
        </authorList>
    </citation>
    <scope>IDENTIFICATION</scope>
</reference>
<dbReference type="Gene3D" id="1.10.287.2720">
    <property type="match status" value="1"/>
</dbReference>
<dbReference type="SUPFAM" id="SSF144000">
    <property type="entry name" value="Oxysterol-binding protein-like"/>
    <property type="match status" value="1"/>
</dbReference>
<name>A0AAQ5ZXM7_AMPOC</name>
<dbReference type="Gene3D" id="2.30.29.30">
    <property type="entry name" value="Pleckstrin-homology domain (PH domain)/Phosphotyrosine-binding domain (PTB)"/>
    <property type="match status" value="1"/>
</dbReference>
<dbReference type="GO" id="GO:0006869">
    <property type="term" value="P:lipid transport"/>
    <property type="evidence" value="ECO:0007669"/>
    <property type="project" value="UniProtKB-KW"/>
</dbReference>
<dbReference type="PROSITE" id="PS01013">
    <property type="entry name" value="OSBP"/>
    <property type="match status" value="1"/>
</dbReference>
<evidence type="ECO:0000256" key="4">
    <source>
        <dbReference type="ARBA" id="ARBA00022553"/>
    </source>
</evidence>
<organism evidence="15 16">
    <name type="scientific">Amphiprion ocellaris</name>
    <name type="common">Clown anemonefish</name>
    <dbReference type="NCBI Taxonomy" id="80972"/>
    <lineage>
        <taxon>Eukaryota</taxon>
        <taxon>Metazoa</taxon>
        <taxon>Chordata</taxon>
        <taxon>Craniata</taxon>
        <taxon>Vertebrata</taxon>
        <taxon>Euteleostomi</taxon>
        <taxon>Actinopterygii</taxon>
        <taxon>Neopterygii</taxon>
        <taxon>Teleostei</taxon>
        <taxon>Neoteleostei</taxon>
        <taxon>Acanthomorphata</taxon>
        <taxon>Ovalentaria</taxon>
        <taxon>Pomacentridae</taxon>
        <taxon>Amphiprion</taxon>
    </lineage>
</organism>
<keyword evidence="6" id="KW-0256">Endoplasmic reticulum</keyword>
<keyword evidence="5" id="KW-0812">Transmembrane</keyword>
<keyword evidence="16" id="KW-1185">Reference proteome</keyword>
<reference evidence="15 16" key="1">
    <citation type="submission" date="2022-01" db="EMBL/GenBank/DDBJ databases">
        <title>A chromosome-scale genome assembly of the false clownfish, Amphiprion ocellaris.</title>
        <authorList>
            <person name="Ryu T."/>
        </authorList>
    </citation>
    <scope>NUCLEOTIDE SEQUENCE [LARGE SCALE GENOMIC DNA]</scope>
</reference>
<comment type="similarity">
    <text evidence="2 11">Belongs to the OSBP family.</text>
</comment>
<feature type="domain" description="PH" evidence="14">
    <location>
        <begin position="20"/>
        <end position="137"/>
    </location>
</feature>
<evidence type="ECO:0000256" key="12">
    <source>
        <dbReference type="RuleBase" id="RU003845"/>
    </source>
</evidence>
<dbReference type="SUPFAM" id="SSF50729">
    <property type="entry name" value="PH domain-like"/>
    <property type="match status" value="1"/>
</dbReference>
<dbReference type="GO" id="GO:0015485">
    <property type="term" value="F:cholesterol binding"/>
    <property type="evidence" value="ECO:0007669"/>
    <property type="project" value="TreeGrafter"/>
</dbReference>
<keyword evidence="7" id="KW-1133">Transmembrane helix</keyword>
<evidence type="ECO:0000256" key="7">
    <source>
        <dbReference type="ARBA" id="ARBA00022989"/>
    </source>
</evidence>
<keyword evidence="8 12" id="KW-0445">Lipid transport</keyword>
<dbReference type="InterPro" id="IPR037239">
    <property type="entry name" value="OSBP_sf"/>
</dbReference>
<protein>
    <recommendedName>
        <fullName evidence="12">Oxysterol-binding protein</fullName>
    </recommendedName>
</protein>
<evidence type="ECO:0000256" key="9">
    <source>
        <dbReference type="ARBA" id="ARBA00023121"/>
    </source>
</evidence>
<evidence type="ECO:0000256" key="11">
    <source>
        <dbReference type="RuleBase" id="RU003844"/>
    </source>
</evidence>
<keyword evidence="9" id="KW-0446">Lipid-binding</keyword>
<evidence type="ECO:0000256" key="10">
    <source>
        <dbReference type="ARBA" id="ARBA00023136"/>
    </source>
</evidence>
<comment type="subcellular location">
    <subcellularLocation>
        <location evidence="1">Endoplasmic reticulum membrane</location>
        <topology evidence="1">Single-pass membrane protein</topology>
    </subcellularLocation>
</comment>
<dbReference type="GO" id="GO:0032541">
    <property type="term" value="C:cortical endoplasmic reticulum"/>
    <property type="evidence" value="ECO:0007669"/>
    <property type="project" value="TreeGrafter"/>
</dbReference>
<gene>
    <name evidence="15" type="primary">OSBPL5</name>
</gene>
<dbReference type="Pfam" id="PF00169">
    <property type="entry name" value="PH"/>
    <property type="match status" value="1"/>
</dbReference>
<dbReference type="InterPro" id="IPR018494">
    <property type="entry name" value="Oxysterol-bd_CS"/>
</dbReference>
<dbReference type="FunFam" id="2.30.29.30:FF:000030">
    <property type="entry name" value="Oxysterol-binding protein"/>
    <property type="match status" value="1"/>
</dbReference>
<dbReference type="GO" id="GO:0005789">
    <property type="term" value="C:endoplasmic reticulum membrane"/>
    <property type="evidence" value="ECO:0007669"/>
    <property type="project" value="UniProtKB-SubCell"/>
</dbReference>
<dbReference type="GO" id="GO:0005829">
    <property type="term" value="C:cytosol"/>
    <property type="evidence" value="ECO:0007669"/>
    <property type="project" value="TreeGrafter"/>
</dbReference>
<evidence type="ECO:0000259" key="14">
    <source>
        <dbReference type="PROSITE" id="PS50003"/>
    </source>
</evidence>
<reference evidence="15" key="2">
    <citation type="submission" date="2025-08" db="UniProtKB">
        <authorList>
            <consortium name="Ensembl"/>
        </authorList>
    </citation>
    <scope>IDENTIFICATION</scope>
</reference>
<dbReference type="Gene3D" id="6.10.140.1150">
    <property type="match status" value="1"/>
</dbReference>
<proteinExistence type="inferred from homology"/>
<dbReference type="InterPro" id="IPR001849">
    <property type="entry name" value="PH_domain"/>
</dbReference>
<evidence type="ECO:0000256" key="5">
    <source>
        <dbReference type="ARBA" id="ARBA00022692"/>
    </source>
</evidence>
<evidence type="ECO:0000256" key="1">
    <source>
        <dbReference type="ARBA" id="ARBA00004389"/>
    </source>
</evidence>
<dbReference type="FunFam" id="1.10.287.2720:FF:000002">
    <property type="entry name" value="Oxysterol-binding protein"/>
    <property type="match status" value="1"/>
</dbReference>
<dbReference type="Proteomes" id="UP001501940">
    <property type="component" value="Chromosome 3"/>
</dbReference>
<dbReference type="Pfam" id="PF01237">
    <property type="entry name" value="Oxysterol_BP"/>
    <property type="match status" value="1"/>
</dbReference>
<feature type="compositionally biased region" description="Basic and acidic residues" evidence="13">
    <location>
        <begin position="184"/>
        <end position="200"/>
    </location>
</feature>